<name>B0DLJ4_LACBS</name>
<gene>
    <name evidence="1" type="ORF">LACBIDRAFT_304391</name>
</gene>
<organism evidence="2">
    <name type="scientific">Laccaria bicolor (strain S238N-H82 / ATCC MYA-4686)</name>
    <name type="common">Bicoloured deceiver</name>
    <name type="synonym">Laccaria laccata var. bicolor</name>
    <dbReference type="NCBI Taxonomy" id="486041"/>
    <lineage>
        <taxon>Eukaryota</taxon>
        <taxon>Fungi</taxon>
        <taxon>Dikarya</taxon>
        <taxon>Basidiomycota</taxon>
        <taxon>Agaricomycotina</taxon>
        <taxon>Agaricomycetes</taxon>
        <taxon>Agaricomycetidae</taxon>
        <taxon>Agaricales</taxon>
        <taxon>Agaricineae</taxon>
        <taxon>Hydnangiaceae</taxon>
        <taxon>Laccaria</taxon>
    </lineage>
</organism>
<dbReference type="KEGG" id="lbc:LACBIDRAFT_304391"/>
<dbReference type="RefSeq" id="XP_001884829.1">
    <property type="nucleotide sequence ID" value="XM_001884794.1"/>
</dbReference>
<protein>
    <submittedName>
        <fullName evidence="1">Predicted protein</fullName>
    </submittedName>
</protein>
<evidence type="ECO:0000313" key="1">
    <source>
        <dbReference type="EMBL" id="EDR04657.1"/>
    </source>
</evidence>
<dbReference type="STRING" id="486041.B0DLJ4"/>
<evidence type="ECO:0000313" key="2">
    <source>
        <dbReference type="Proteomes" id="UP000001194"/>
    </source>
</evidence>
<sequence>MLFAHFNQDFSYLFNTMRLDICQWGCGRAIASRMRLVVADISLLDDEARELVGMLFCTSLKALVGAADQQQSSLRKLQIVNTKELFNRCV</sequence>
<dbReference type="Proteomes" id="UP000001194">
    <property type="component" value="Unassembled WGS sequence"/>
</dbReference>
<proteinExistence type="predicted"/>
<reference evidence="1 2" key="1">
    <citation type="journal article" date="2008" name="Nature">
        <title>The genome of Laccaria bicolor provides insights into mycorrhizal symbiosis.</title>
        <authorList>
            <person name="Martin F."/>
            <person name="Aerts A."/>
            <person name="Ahren D."/>
            <person name="Brun A."/>
            <person name="Danchin E.G.J."/>
            <person name="Duchaussoy F."/>
            <person name="Gibon J."/>
            <person name="Kohler A."/>
            <person name="Lindquist E."/>
            <person name="Pereda V."/>
            <person name="Salamov A."/>
            <person name="Shapiro H.J."/>
            <person name="Wuyts J."/>
            <person name="Blaudez D."/>
            <person name="Buee M."/>
            <person name="Brokstein P."/>
            <person name="Canbaeck B."/>
            <person name="Cohen D."/>
            <person name="Courty P.E."/>
            <person name="Coutinho P.M."/>
            <person name="Delaruelle C."/>
            <person name="Detter J.C."/>
            <person name="Deveau A."/>
            <person name="DiFazio S."/>
            <person name="Duplessis S."/>
            <person name="Fraissinet-Tachet L."/>
            <person name="Lucic E."/>
            <person name="Frey-Klett P."/>
            <person name="Fourrey C."/>
            <person name="Feussner I."/>
            <person name="Gay G."/>
            <person name="Grimwood J."/>
            <person name="Hoegger P.J."/>
            <person name="Jain P."/>
            <person name="Kilaru S."/>
            <person name="Labbe J."/>
            <person name="Lin Y.C."/>
            <person name="Legue V."/>
            <person name="Le Tacon F."/>
            <person name="Marmeisse R."/>
            <person name="Melayah D."/>
            <person name="Montanini B."/>
            <person name="Muratet M."/>
            <person name="Nehls U."/>
            <person name="Niculita-Hirzel H."/>
            <person name="Oudot-Le Secq M.P."/>
            <person name="Peter M."/>
            <person name="Quesneville H."/>
            <person name="Rajashekar B."/>
            <person name="Reich M."/>
            <person name="Rouhier N."/>
            <person name="Schmutz J."/>
            <person name="Yin T."/>
            <person name="Chalot M."/>
            <person name="Henrissat B."/>
            <person name="Kuees U."/>
            <person name="Lucas S."/>
            <person name="Van de Peer Y."/>
            <person name="Podila G.K."/>
            <person name="Polle A."/>
            <person name="Pukkila P.J."/>
            <person name="Richardson P.M."/>
            <person name="Rouze P."/>
            <person name="Sanders I.R."/>
            <person name="Stajich J.E."/>
            <person name="Tunlid A."/>
            <person name="Tuskan G."/>
            <person name="Grigoriev I.V."/>
        </authorList>
    </citation>
    <scope>NUCLEOTIDE SEQUENCE [LARGE SCALE GENOMIC DNA]</scope>
    <source>
        <strain evidence="2">S238N-H82 / ATCC MYA-4686</strain>
    </source>
</reference>
<dbReference type="HOGENOM" id="CLU_2441240_0_0_1"/>
<dbReference type="AlphaFoldDB" id="B0DLJ4"/>
<keyword evidence="2" id="KW-1185">Reference proteome</keyword>
<accession>B0DLJ4</accession>
<dbReference type="OrthoDB" id="1667587at2759"/>
<dbReference type="EMBL" id="DS547117">
    <property type="protein sequence ID" value="EDR04657.1"/>
    <property type="molecule type" value="Genomic_DNA"/>
</dbReference>
<dbReference type="InParanoid" id="B0DLJ4"/>
<dbReference type="GeneID" id="6080429"/>